<organism evidence="1 2">
    <name type="scientific">Stentor coeruleus</name>
    <dbReference type="NCBI Taxonomy" id="5963"/>
    <lineage>
        <taxon>Eukaryota</taxon>
        <taxon>Sar</taxon>
        <taxon>Alveolata</taxon>
        <taxon>Ciliophora</taxon>
        <taxon>Postciliodesmatophora</taxon>
        <taxon>Heterotrichea</taxon>
        <taxon>Heterotrichida</taxon>
        <taxon>Stentoridae</taxon>
        <taxon>Stentor</taxon>
    </lineage>
</organism>
<dbReference type="AlphaFoldDB" id="A0A1R2BWB3"/>
<reference evidence="1 2" key="1">
    <citation type="submission" date="2016-11" db="EMBL/GenBank/DDBJ databases">
        <title>The macronuclear genome of Stentor coeruleus: a giant cell with tiny introns.</title>
        <authorList>
            <person name="Slabodnick M."/>
            <person name="Ruby J.G."/>
            <person name="Reiff S.B."/>
            <person name="Swart E.C."/>
            <person name="Gosai S."/>
            <person name="Prabakaran S."/>
            <person name="Witkowska E."/>
            <person name="Larue G.E."/>
            <person name="Fisher S."/>
            <person name="Freeman R.M."/>
            <person name="Gunawardena J."/>
            <person name="Chu W."/>
            <person name="Stover N.A."/>
            <person name="Gregory B.D."/>
            <person name="Nowacki M."/>
            <person name="Derisi J."/>
            <person name="Roy S.W."/>
            <person name="Marshall W.F."/>
            <person name="Sood P."/>
        </authorList>
    </citation>
    <scope>NUCLEOTIDE SEQUENCE [LARGE SCALE GENOMIC DNA]</scope>
    <source>
        <strain evidence="1">WM001</strain>
    </source>
</reference>
<dbReference type="PANTHER" id="PTHR10974:SF1">
    <property type="entry name" value="FI08016P-RELATED"/>
    <property type="match status" value="1"/>
</dbReference>
<dbReference type="InterPro" id="IPR004245">
    <property type="entry name" value="DUF229"/>
</dbReference>
<dbReference type="PANTHER" id="PTHR10974">
    <property type="entry name" value="FI08016P-RELATED"/>
    <property type="match status" value="1"/>
</dbReference>
<dbReference type="GO" id="GO:0005615">
    <property type="term" value="C:extracellular space"/>
    <property type="evidence" value="ECO:0007669"/>
    <property type="project" value="TreeGrafter"/>
</dbReference>
<dbReference type="EMBL" id="MPUH01000401">
    <property type="protein sequence ID" value="OMJ80937.1"/>
    <property type="molecule type" value="Genomic_DNA"/>
</dbReference>
<keyword evidence="2" id="KW-1185">Reference proteome</keyword>
<dbReference type="Gene3D" id="3.40.720.10">
    <property type="entry name" value="Alkaline Phosphatase, subunit A"/>
    <property type="match status" value="1"/>
</dbReference>
<evidence type="ECO:0000313" key="1">
    <source>
        <dbReference type="EMBL" id="OMJ80937.1"/>
    </source>
</evidence>
<proteinExistence type="predicted"/>
<protein>
    <submittedName>
        <fullName evidence="1">Uncharacterized protein</fullName>
    </submittedName>
</protein>
<sequence>MKPLLVVTVIFLTLAALYAINAYTILNYFNVTESQAISSVYSDDLPIEENLQLSHKSNKTVFETKKKIALKRTSKPFASNNKACIPVYYGITPKHDSIYFKPKKTFTCPTIKNQAKLEFTNNKTELTCPYAGSIYISGPISEEYFGSYNFFDYWQPYQDPIFSPTSEFAYAKCDKDTLAILHNNYNSTVANRAKSITEPICKSKNISDIRPLSVVVLFLDSLSRQNFYRFLKQTKKTLEEYLLSEEFSVYDFMLNNAEGPTTVPNLSALLTGYRIDDYNDKLKGKLTKKSDWPKFEALQNKTILWKHFERQGFVTMFLGESSNDFISQITGKKILTDHVVANFWRVAAKSTKFKEFIVGNQCIGSMPPHEYSLEYIKEFFKNYKGINRFAYAQINTAHEETCTRVSTIDKPLYKFISETLEFAKKNNEDIIMIVAGDHGRYYKAVTLESFSEKMLPAHFVIASKRIIEKFNVDQNLVYNENMLISRLDWHATIKHMANFPYMTGPPTDLEMKEFYNSLPKKRGKDVFFEKLDEQRDCQSLGISENACLCDKGTFTNEPISKEFKDIASKTVANLNFLIKTNSLDKNYYQILKVLKIEKPSEEMIKNYFIKLLIPDMILDENENPKFIIHKIVIYIYVPYKGSLNQNYNKNKELSSRTELLKNINKELDTLKNTVYDVVLYLDYEGIIKPGIDLNQINNVCIPKLQKFIVEGQNGNSCDKVCNDKNYFCIDKVLSVSTLDFIKNEYLSLDLEGKYKEFEDEIQGNYKQKCERVFNYSSPLCECFSD</sequence>
<dbReference type="InterPro" id="IPR017850">
    <property type="entry name" value="Alkaline_phosphatase_core_sf"/>
</dbReference>
<name>A0A1R2BWB3_9CILI</name>
<comment type="caution">
    <text evidence="1">The sequence shown here is derived from an EMBL/GenBank/DDBJ whole genome shotgun (WGS) entry which is preliminary data.</text>
</comment>
<gene>
    <name evidence="1" type="ORF">SteCoe_18698</name>
</gene>
<dbReference type="OrthoDB" id="413313at2759"/>
<dbReference type="SUPFAM" id="SSF53649">
    <property type="entry name" value="Alkaline phosphatase-like"/>
    <property type="match status" value="1"/>
</dbReference>
<dbReference type="Proteomes" id="UP000187209">
    <property type="component" value="Unassembled WGS sequence"/>
</dbReference>
<accession>A0A1R2BWB3</accession>
<evidence type="ECO:0000313" key="2">
    <source>
        <dbReference type="Proteomes" id="UP000187209"/>
    </source>
</evidence>
<dbReference type="Pfam" id="PF02995">
    <property type="entry name" value="DUF229"/>
    <property type="match status" value="1"/>
</dbReference>